<dbReference type="Proteomes" id="UP000094527">
    <property type="component" value="Unassembled WGS sequence"/>
</dbReference>
<reference evidence="2 3" key="1">
    <citation type="journal article" date="2016" name="Genome Biol. Evol.">
        <title>Gene Family Evolution Reflects Adaptation to Soil Environmental Stressors in the Genome of the Collembolan Orchesella cincta.</title>
        <authorList>
            <person name="Faddeeva-Vakhrusheva A."/>
            <person name="Derks M.F."/>
            <person name="Anvar S.Y."/>
            <person name="Agamennone V."/>
            <person name="Suring W."/>
            <person name="Smit S."/>
            <person name="van Straalen N.M."/>
            <person name="Roelofs D."/>
        </authorList>
    </citation>
    <scope>NUCLEOTIDE SEQUENCE [LARGE SCALE GENOMIC DNA]</scope>
    <source>
        <tissue evidence="2">Mixed pool</tissue>
    </source>
</reference>
<proteinExistence type="predicted"/>
<feature type="domain" description="DUF4789" evidence="1">
    <location>
        <begin position="109"/>
        <end position="187"/>
    </location>
</feature>
<dbReference type="OMA" id="CAVELDK"/>
<protein>
    <recommendedName>
        <fullName evidence="1">DUF4789 domain-containing protein</fullName>
    </recommendedName>
</protein>
<comment type="caution">
    <text evidence="2">The sequence shown here is derived from an EMBL/GenBank/DDBJ whole genome shotgun (WGS) entry which is preliminary data.</text>
</comment>
<dbReference type="InterPro" id="IPR031993">
    <property type="entry name" value="DUF4789"/>
</dbReference>
<evidence type="ECO:0000259" key="1">
    <source>
        <dbReference type="Pfam" id="PF16033"/>
    </source>
</evidence>
<dbReference type="OrthoDB" id="6328618at2759"/>
<dbReference type="EMBL" id="LJIJ01000477">
    <property type="protein sequence ID" value="ODM97044.1"/>
    <property type="molecule type" value="Genomic_DNA"/>
</dbReference>
<evidence type="ECO:0000313" key="2">
    <source>
        <dbReference type="EMBL" id="ODM97044.1"/>
    </source>
</evidence>
<dbReference type="PROSITE" id="PS51257">
    <property type="entry name" value="PROKAR_LIPOPROTEIN"/>
    <property type="match status" value="1"/>
</dbReference>
<dbReference type="Pfam" id="PF16033">
    <property type="entry name" value="DUF4789"/>
    <property type="match status" value="1"/>
</dbReference>
<accession>A0A1D2MW58</accession>
<sequence>MISGRFSIMDGVRRRSEIVSVFIVFISVACAVELDKNQSSNSSILEYVQKKGSELISGGDSNQQDGDDFMMEDRSIEQLPCSDLRGYAFHNESGKCWQVGTQGPCTAMMRFYADPENEGMGGCDCPTMRNCIGRPRTYWPDTSKCYFIYSKGPCKQGQWLVFNKNRKPECQPNPCGAAGKLRKRGEAVTEFMFNHSGTCYKTGSRAFCEEGQTVYLSSSDFKPRCYNSKPVCRFLIFAAQTLTCRPGSKQDVMGKCDHMREMDDGVEEEDSS</sequence>
<organism evidence="2 3">
    <name type="scientific">Orchesella cincta</name>
    <name type="common">Springtail</name>
    <name type="synonym">Podura cincta</name>
    <dbReference type="NCBI Taxonomy" id="48709"/>
    <lineage>
        <taxon>Eukaryota</taxon>
        <taxon>Metazoa</taxon>
        <taxon>Ecdysozoa</taxon>
        <taxon>Arthropoda</taxon>
        <taxon>Hexapoda</taxon>
        <taxon>Collembola</taxon>
        <taxon>Entomobryomorpha</taxon>
        <taxon>Entomobryoidea</taxon>
        <taxon>Orchesellidae</taxon>
        <taxon>Orchesellinae</taxon>
        <taxon>Orchesella</taxon>
    </lineage>
</organism>
<name>A0A1D2MW58_ORCCI</name>
<dbReference type="STRING" id="48709.A0A1D2MW58"/>
<keyword evidence="3" id="KW-1185">Reference proteome</keyword>
<dbReference type="PANTHER" id="PTHR21177">
    <property type="entry name" value="IP06524P-RELATED"/>
    <property type="match status" value="1"/>
</dbReference>
<evidence type="ECO:0000313" key="3">
    <source>
        <dbReference type="Proteomes" id="UP000094527"/>
    </source>
</evidence>
<dbReference type="PANTHER" id="PTHR21177:SF4">
    <property type="entry name" value="IP06524P"/>
    <property type="match status" value="1"/>
</dbReference>
<gene>
    <name evidence="2" type="ORF">Ocin01_09637</name>
</gene>
<dbReference type="AlphaFoldDB" id="A0A1D2MW58"/>